<comment type="cofactor">
    <cofactor evidence="7">
        <name>Mg(2+)</name>
        <dbReference type="ChEBI" id="CHEBI:18420"/>
    </cofactor>
</comment>
<dbReference type="SUPFAM" id="SSF63882">
    <property type="entry name" value="MoeA N-terminal region -like"/>
    <property type="match status" value="1"/>
</dbReference>
<evidence type="ECO:0000256" key="5">
    <source>
        <dbReference type="ARBA" id="ARBA00023150"/>
    </source>
</evidence>
<comment type="caution">
    <text evidence="9">The sequence shown here is derived from an EMBL/GenBank/DDBJ whole genome shotgun (WGS) entry which is preliminary data.</text>
</comment>
<evidence type="ECO:0000256" key="1">
    <source>
        <dbReference type="ARBA" id="ARBA00002901"/>
    </source>
</evidence>
<dbReference type="InterPro" id="IPR036135">
    <property type="entry name" value="MoeA_linker/N_sf"/>
</dbReference>
<dbReference type="SUPFAM" id="SSF53218">
    <property type="entry name" value="Molybdenum cofactor biosynthesis proteins"/>
    <property type="match status" value="1"/>
</dbReference>
<keyword evidence="5 7" id="KW-0501">Molybdenum cofactor biosynthesis</keyword>
<evidence type="ECO:0000313" key="9">
    <source>
        <dbReference type="EMBL" id="GAA1710373.1"/>
    </source>
</evidence>
<keyword evidence="7" id="KW-0460">Magnesium</keyword>
<keyword evidence="7" id="KW-0808">Transferase</keyword>
<name>A0ABN2IRM3_9ACTN</name>
<gene>
    <name evidence="9" type="ORF">GCM10009831_19980</name>
</gene>
<evidence type="ECO:0000256" key="2">
    <source>
        <dbReference type="ARBA" id="ARBA00005046"/>
    </source>
</evidence>
<dbReference type="InterPro" id="IPR036425">
    <property type="entry name" value="MoaB/Mog-like_dom_sf"/>
</dbReference>
<evidence type="ECO:0000256" key="4">
    <source>
        <dbReference type="ARBA" id="ARBA00022505"/>
    </source>
</evidence>
<dbReference type="Pfam" id="PF00994">
    <property type="entry name" value="MoCF_biosynth"/>
    <property type="match status" value="1"/>
</dbReference>
<dbReference type="Gene3D" id="3.90.105.10">
    <property type="entry name" value="Molybdopterin biosynthesis moea protein, domain 2"/>
    <property type="match status" value="1"/>
</dbReference>
<sequence length="431" mass="44014">MASHPDRPTHPVSRPSPAGYRELLRTHLAPVLERAAQSTRLPVVACADSVLARDLLASVDLPLFVNSQMDGYAVRSADIAGAGPDSPVRLRVVGTTHAGDGPGPRVDDDEACKVMTGAPVPEGADCVVPVEDTSIGDPADPSGGRPATVLVHAPRAAGEFIRRPGDDVRAGDLVIPAGTRLEARHLAAAASLGESGLDVRPRPRVGVVATGAELVAPGRPLEPGQIWESNSITLAAALKACGCEVTATVISSDDRDDFTAALDHAAGDADLVVTVGAVSMGDAEVVRQVLADREGARFAPVAMQPGGPQGLSSWRDVPVVCLPGNPVSALVSFVVLLRPVILEAVGRVPVPTTRARLSRAVGSPAGKTQYLRGALAAEPSGGDLPGIPTVDPVSGPGSHLVASMARADVLIEVPADETSLAAGDEVAVIPL</sequence>
<keyword evidence="10" id="KW-1185">Reference proteome</keyword>
<comment type="function">
    <text evidence="1 7">Catalyzes the insertion of molybdate into adenylated molybdopterin with the concomitant release of AMP.</text>
</comment>
<dbReference type="EMBL" id="BAAAQG010000009">
    <property type="protein sequence ID" value="GAA1710373.1"/>
    <property type="molecule type" value="Genomic_DNA"/>
</dbReference>
<evidence type="ECO:0000313" key="10">
    <source>
        <dbReference type="Proteomes" id="UP001500383"/>
    </source>
</evidence>
<dbReference type="InterPro" id="IPR038987">
    <property type="entry name" value="MoeA-like"/>
</dbReference>
<dbReference type="Gene3D" id="3.40.980.10">
    <property type="entry name" value="MoaB/Mog-like domain"/>
    <property type="match status" value="1"/>
</dbReference>
<dbReference type="EC" id="2.10.1.1" evidence="7"/>
<keyword evidence="4 7" id="KW-0500">Molybdenum</keyword>
<dbReference type="InterPro" id="IPR036688">
    <property type="entry name" value="MoeA_C_domain_IV_sf"/>
</dbReference>
<dbReference type="InterPro" id="IPR001453">
    <property type="entry name" value="MoaB/Mog_dom"/>
</dbReference>
<evidence type="ECO:0000259" key="8">
    <source>
        <dbReference type="SMART" id="SM00852"/>
    </source>
</evidence>
<protein>
    <recommendedName>
        <fullName evidence="7">Molybdopterin molybdenumtransferase</fullName>
        <ecNumber evidence="7">2.10.1.1</ecNumber>
    </recommendedName>
</protein>
<dbReference type="Gene3D" id="2.170.190.11">
    <property type="entry name" value="Molybdopterin biosynthesis moea protein, domain 3"/>
    <property type="match status" value="1"/>
</dbReference>
<dbReference type="Pfam" id="PF03453">
    <property type="entry name" value="MoeA_N"/>
    <property type="match status" value="1"/>
</dbReference>
<dbReference type="RefSeq" id="WP_344392073.1">
    <property type="nucleotide sequence ID" value="NZ_BAAAQG010000009.1"/>
</dbReference>
<dbReference type="InterPro" id="IPR005111">
    <property type="entry name" value="MoeA_C_domain_IV"/>
</dbReference>
<dbReference type="CDD" id="cd00887">
    <property type="entry name" value="MoeA"/>
    <property type="match status" value="1"/>
</dbReference>
<dbReference type="SUPFAM" id="SSF63867">
    <property type="entry name" value="MoeA C-terminal domain-like"/>
    <property type="match status" value="1"/>
</dbReference>
<accession>A0ABN2IRM3</accession>
<feature type="domain" description="MoaB/Mog" evidence="8">
    <location>
        <begin position="206"/>
        <end position="343"/>
    </location>
</feature>
<dbReference type="Pfam" id="PF03454">
    <property type="entry name" value="MoeA_C"/>
    <property type="match status" value="1"/>
</dbReference>
<organism evidence="9 10">
    <name type="scientific">Dietzia cercidiphylli</name>
    <dbReference type="NCBI Taxonomy" id="498199"/>
    <lineage>
        <taxon>Bacteria</taxon>
        <taxon>Bacillati</taxon>
        <taxon>Actinomycetota</taxon>
        <taxon>Actinomycetes</taxon>
        <taxon>Mycobacteriales</taxon>
        <taxon>Dietziaceae</taxon>
        <taxon>Dietzia</taxon>
    </lineage>
</organism>
<reference evidence="9 10" key="1">
    <citation type="journal article" date="2019" name="Int. J. Syst. Evol. Microbiol.">
        <title>The Global Catalogue of Microorganisms (GCM) 10K type strain sequencing project: providing services to taxonomists for standard genome sequencing and annotation.</title>
        <authorList>
            <consortium name="The Broad Institute Genomics Platform"/>
            <consortium name="The Broad Institute Genome Sequencing Center for Infectious Disease"/>
            <person name="Wu L."/>
            <person name="Ma J."/>
        </authorList>
    </citation>
    <scope>NUCLEOTIDE SEQUENCE [LARGE SCALE GENOMIC DNA]</scope>
    <source>
        <strain evidence="9 10">JCM 16002</strain>
    </source>
</reference>
<comment type="similarity">
    <text evidence="3 7">Belongs to the MoeA family.</text>
</comment>
<evidence type="ECO:0000256" key="3">
    <source>
        <dbReference type="ARBA" id="ARBA00010763"/>
    </source>
</evidence>
<comment type="catalytic activity">
    <reaction evidence="6">
        <text>adenylyl-molybdopterin + molybdate = Mo-molybdopterin + AMP + H(+)</text>
        <dbReference type="Rhea" id="RHEA:35047"/>
        <dbReference type="ChEBI" id="CHEBI:15378"/>
        <dbReference type="ChEBI" id="CHEBI:36264"/>
        <dbReference type="ChEBI" id="CHEBI:62727"/>
        <dbReference type="ChEBI" id="CHEBI:71302"/>
        <dbReference type="ChEBI" id="CHEBI:456215"/>
        <dbReference type="EC" id="2.10.1.1"/>
    </reaction>
</comment>
<evidence type="ECO:0000256" key="7">
    <source>
        <dbReference type="RuleBase" id="RU365090"/>
    </source>
</evidence>
<keyword evidence="7" id="KW-0479">Metal-binding</keyword>
<comment type="pathway">
    <text evidence="2 7">Cofactor biosynthesis; molybdopterin biosynthesis.</text>
</comment>
<dbReference type="Proteomes" id="UP001500383">
    <property type="component" value="Unassembled WGS sequence"/>
</dbReference>
<dbReference type="InterPro" id="IPR005110">
    <property type="entry name" value="MoeA_linker/N"/>
</dbReference>
<dbReference type="NCBIfam" id="NF045515">
    <property type="entry name" value="Glp_gephyrin"/>
    <property type="match status" value="1"/>
</dbReference>
<proteinExistence type="inferred from homology"/>
<dbReference type="Gene3D" id="2.40.340.10">
    <property type="entry name" value="MoeA, C-terminal, domain IV"/>
    <property type="match status" value="1"/>
</dbReference>
<evidence type="ECO:0000256" key="6">
    <source>
        <dbReference type="ARBA" id="ARBA00047317"/>
    </source>
</evidence>
<dbReference type="SMART" id="SM00852">
    <property type="entry name" value="MoCF_biosynth"/>
    <property type="match status" value="1"/>
</dbReference>
<dbReference type="PANTHER" id="PTHR10192:SF5">
    <property type="entry name" value="GEPHYRIN"/>
    <property type="match status" value="1"/>
</dbReference>
<dbReference type="PANTHER" id="PTHR10192">
    <property type="entry name" value="MOLYBDOPTERIN BIOSYNTHESIS PROTEIN"/>
    <property type="match status" value="1"/>
</dbReference>